<dbReference type="AlphaFoldDB" id="A0A4Y2RPB7"/>
<name>A0A4Y2RPB7_ARAVE</name>
<dbReference type="InterPro" id="IPR050705">
    <property type="entry name" value="Cytochrome_P450_3A"/>
</dbReference>
<dbReference type="Proteomes" id="UP000499080">
    <property type="component" value="Unassembled WGS sequence"/>
</dbReference>
<dbReference type="PANTHER" id="PTHR24302">
    <property type="entry name" value="CYTOCHROME P450 FAMILY 3"/>
    <property type="match status" value="1"/>
</dbReference>
<dbReference type="EMBL" id="BGPR01146449">
    <property type="protein sequence ID" value="GBN77543.1"/>
    <property type="molecule type" value="Genomic_DNA"/>
</dbReference>
<proteinExistence type="inferred from homology"/>
<evidence type="ECO:0000256" key="6">
    <source>
        <dbReference type="ARBA" id="ARBA00023033"/>
    </source>
</evidence>
<dbReference type="Gene3D" id="1.10.630.10">
    <property type="entry name" value="Cytochrome P450"/>
    <property type="match status" value="1"/>
</dbReference>
<dbReference type="GO" id="GO:0016705">
    <property type="term" value="F:oxidoreductase activity, acting on paired donors, with incorporation or reduction of molecular oxygen"/>
    <property type="evidence" value="ECO:0007669"/>
    <property type="project" value="InterPro"/>
</dbReference>
<dbReference type="PANTHER" id="PTHR24302:SF15">
    <property type="entry name" value="FATTY-ACID PEROXYGENASE"/>
    <property type="match status" value="1"/>
</dbReference>
<gene>
    <name evidence="7" type="ORF">AVEN_86576_1</name>
</gene>
<comment type="caution">
    <text evidence="7">The sequence shown here is derived from an EMBL/GenBank/DDBJ whole genome shotgun (WGS) entry which is preliminary data.</text>
</comment>
<protein>
    <submittedName>
        <fullName evidence="7">Uncharacterized protein</fullName>
    </submittedName>
</protein>
<keyword evidence="4" id="KW-0560">Oxidoreductase</keyword>
<dbReference type="GO" id="GO:0008395">
    <property type="term" value="F:steroid hydroxylase activity"/>
    <property type="evidence" value="ECO:0007669"/>
    <property type="project" value="TreeGrafter"/>
</dbReference>
<keyword evidence="8" id="KW-1185">Reference proteome</keyword>
<dbReference type="InterPro" id="IPR001128">
    <property type="entry name" value="Cyt_P450"/>
</dbReference>
<evidence type="ECO:0000313" key="7">
    <source>
        <dbReference type="EMBL" id="GBN77543.1"/>
    </source>
</evidence>
<comment type="similarity">
    <text evidence="1">Belongs to the cytochrome P450 family.</text>
</comment>
<sequence>MIKQIFIKDFHLFSNRQDMFLDIKPLNKTVVNLKDKRWKEVRSFLTPTFSSGKIKLMTDIVDKKVRQTKNWARFPKII</sequence>
<evidence type="ECO:0000256" key="2">
    <source>
        <dbReference type="ARBA" id="ARBA00022617"/>
    </source>
</evidence>
<evidence type="ECO:0000256" key="1">
    <source>
        <dbReference type="ARBA" id="ARBA00010617"/>
    </source>
</evidence>
<evidence type="ECO:0000256" key="5">
    <source>
        <dbReference type="ARBA" id="ARBA00023004"/>
    </source>
</evidence>
<evidence type="ECO:0000313" key="8">
    <source>
        <dbReference type="Proteomes" id="UP000499080"/>
    </source>
</evidence>
<keyword evidence="6" id="KW-0503">Monooxygenase</keyword>
<reference evidence="7 8" key="1">
    <citation type="journal article" date="2019" name="Sci. Rep.">
        <title>Orb-weaving spider Araneus ventricosus genome elucidates the spidroin gene catalogue.</title>
        <authorList>
            <person name="Kono N."/>
            <person name="Nakamura H."/>
            <person name="Ohtoshi R."/>
            <person name="Moran D.A.P."/>
            <person name="Shinohara A."/>
            <person name="Yoshida Y."/>
            <person name="Fujiwara M."/>
            <person name="Mori M."/>
            <person name="Tomita M."/>
            <person name="Arakawa K."/>
        </authorList>
    </citation>
    <scope>NUCLEOTIDE SEQUENCE [LARGE SCALE GENOMIC DNA]</scope>
</reference>
<dbReference type="GO" id="GO:0005506">
    <property type="term" value="F:iron ion binding"/>
    <property type="evidence" value="ECO:0007669"/>
    <property type="project" value="InterPro"/>
</dbReference>
<organism evidence="7 8">
    <name type="scientific">Araneus ventricosus</name>
    <name type="common">Orbweaver spider</name>
    <name type="synonym">Epeira ventricosa</name>
    <dbReference type="NCBI Taxonomy" id="182803"/>
    <lineage>
        <taxon>Eukaryota</taxon>
        <taxon>Metazoa</taxon>
        <taxon>Ecdysozoa</taxon>
        <taxon>Arthropoda</taxon>
        <taxon>Chelicerata</taxon>
        <taxon>Arachnida</taxon>
        <taxon>Araneae</taxon>
        <taxon>Araneomorphae</taxon>
        <taxon>Entelegynae</taxon>
        <taxon>Araneoidea</taxon>
        <taxon>Araneidae</taxon>
        <taxon>Araneus</taxon>
    </lineage>
</organism>
<dbReference type="Pfam" id="PF00067">
    <property type="entry name" value="p450"/>
    <property type="match status" value="1"/>
</dbReference>
<accession>A0A4Y2RPB7</accession>
<evidence type="ECO:0000256" key="4">
    <source>
        <dbReference type="ARBA" id="ARBA00023002"/>
    </source>
</evidence>
<keyword evidence="3" id="KW-0479">Metal-binding</keyword>
<dbReference type="OrthoDB" id="6429238at2759"/>
<dbReference type="InterPro" id="IPR036396">
    <property type="entry name" value="Cyt_P450_sf"/>
</dbReference>
<dbReference type="GO" id="GO:0020037">
    <property type="term" value="F:heme binding"/>
    <property type="evidence" value="ECO:0007669"/>
    <property type="project" value="InterPro"/>
</dbReference>
<keyword evidence="2" id="KW-0349">Heme</keyword>
<evidence type="ECO:0000256" key="3">
    <source>
        <dbReference type="ARBA" id="ARBA00022723"/>
    </source>
</evidence>
<dbReference type="SUPFAM" id="SSF48264">
    <property type="entry name" value="Cytochrome P450"/>
    <property type="match status" value="1"/>
</dbReference>
<keyword evidence="5" id="KW-0408">Iron</keyword>